<dbReference type="AlphaFoldDB" id="A0A0P7YEJ4"/>
<dbReference type="PANTHER" id="PTHR43245:SF13">
    <property type="entry name" value="UDP-D-APIOSE_UDP-D-XYLOSE SYNTHASE 2"/>
    <property type="match status" value="1"/>
</dbReference>
<dbReference type="eggNOG" id="COG0451">
    <property type="taxonomic scope" value="Bacteria"/>
</dbReference>
<name>A0A0P7YEJ4_9BACT</name>
<reference evidence="2 3" key="1">
    <citation type="submission" date="2015-09" db="EMBL/GenBank/DDBJ databases">
        <title>Identification and resolution of microdiversity through metagenomic sequencing of parallel consortia.</title>
        <authorList>
            <person name="Nelson W.C."/>
            <person name="Romine M.F."/>
            <person name="Lindemann S.R."/>
        </authorList>
    </citation>
    <scope>NUCLEOTIDE SEQUENCE [LARGE SCALE GENOMIC DNA]</scope>
    <source>
        <strain evidence="2">HL-49</strain>
    </source>
</reference>
<dbReference type="InterPro" id="IPR036291">
    <property type="entry name" value="NAD(P)-bd_dom_sf"/>
</dbReference>
<sequence>MKKALILGANGNIGQIIAKELADKGVAIKLFSRNPKKINPNDELISGDLLHADDVVEAAEGVDVIFLVAGIQYDKKVWEKEWPIIMENTLEACKIQQAKLVFFDNMYACDPTKIGDLTEGTALNPESTKGKVRLHILKMLWREVEEKSLEAIVARAPDFYGPNAKNSLLHELVISRMKSGKNPQWLYNANSKHSFIYIPDAGKATVELALSPNAWNQTWNLPTDQNFYSVEEITRIINTYLQKDFKLQVLPSWAISLLGLFIQPLREVKELSYQLQEDYCFASSKFEKVFGWKATPMEEGLKKCLEA</sequence>
<dbReference type="PANTHER" id="PTHR43245">
    <property type="entry name" value="BIFUNCTIONAL POLYMYXIN RESISTANCE PROTEIN ARNA"/>
    <property type="match status" value="1"/>
</dbReference>
<dbReference type="InterPro" id="IPR050177">
    <property type="entry name" value="Lipid_A_modif_metabolic_enz"/>
</dbReference>
<dbReference type="InterPro" id="IPR001509">
    <property type="entry name" value="Epimerase_deHydtase"/>
</dbReference>
<evidence type="ECO:0000259" key="1">
    <source>
        <dbReference type="Pfam" id="PF01370"/>
    </source>
</evidence>
<dbReference type="STRING" id="1305737.GCA_000526355_00547"/>
<dbReference type="SUPFAM" id="SSF51735">
    <property type="entry name" value="NAD(P)-binding Rossmann-fold domains"/>
    <property type="match status" value="1"/>
</dbReference>
<dbReference type="Proteomes" id="UP000050421">
    <property type="component" value="Unassembled WGS sequence"/>
</dbReference>
<evidence type="ECO:0000313" key="2">
    <source>
        <dbReference type="EMBL" id="KPQ19351.1"/>
    </source>
</evidence>
<dbReference type="EMBL" id="LJXT01000011">
    <property type="protein sequence ID" value="KPQ19351.1"/>
    <property type="molecule type" value="Genomic_DNA"/>
</dbReference>
<accession>A0A0P7YEJ4</accession>
<gene>
    <name evidence="2" type="ORF">HLUCCX10_02980</name>
</gene>
<comment type="caution">
    <text evidence="2">The sequence shown here is derived from an EMBL/GenBank/DDBJ whole genome shotgun (WGS) entry which is preliminary data.</text>
</comment>
<dbReference type="PATRIC" id="fig|1305737.6.peg.1266"/>
<dbReference type="Pfam" id="PF01370">
    <property type="entry name" value="Epimerase"/>
    <property type="match status" value="1"/>
</dbReference>
<proteinExistence type="predicted"/>
<feature type="domain" description="NAD-dependent epimerase/dehydratase" evidence="1">
    <location>
        <begin position="4"/>
        <end position="214"/>
    </location>
</feature>
<dbReference type="OrthoDB" id="112777at2"/>
<evidence type="ECO:0000313" key="3">
    <source>
        <dbReference type="Proteomes" id="UP000050421"/>
    </source>
</evidence>
<organism evidence="2 3">
    <name type="scientific">Algoriphagus marincola HL-49</name>
    <dbReference type="NCBI Taxonomy" id="1305737"/>
    <lineage>
        <taxon>Bacteria</taxon>
        <taxon>Pseudomonadati</taxon>
        <taxon>Bacteroidota</taxon>
        <taxon>Cytophagia</taxon>
        <taxon>Cytophagales</taxon>
        <taxon>Cyclobacteriaceae</taxon>
        <taxon>Algoriphagus</taxon>
    </lineage>
</organism>
<protein>
    <submittedName>
        <fullName evidence="2">NAD dependent epimerase/dehydratase family</fullName>
    </submittedName>
</protein>
<dbReference type="Gene3D" id="3.40.50.720">
    <property type="entry name" value="NAD(P)-binding Rossmann-like Domain"/>
    <property type="match status" value="1"/>
</dbReference>